<proteinExistence type="predicted"/>
<reference evidence="1 2" key="1">
    <citation type="submission" date="2019-09" db="EMBL/GenBank/DDBJ databases">
        <title>In-depth cultivation of the pig gut microbiome towards novel bacterial diversity and tailored functional studies.</title>
        <authorList>
            <person name="Wylensek D."/>
            <person name="Hitch T.C.A."/>
            <person name="Clavel T."/>
        </authorList>
    </citation>
    <scope>NUCLEOTIDE SEQUENCE [LARGE SCALE GENOMIC DNA]</scope>
    <source>
        <strain evidence="1 2">WCA3-693-APC-4?</strain>
    </source>
</reference>
<organism evidence="1 2">
    <name type="scientific">Tissierella pigra</name>
    <dbReference type="NCBI Taxonomy" id="2607614"/>
    <lineage>
        <taxon>Bacteria</taxon>
        <taxon>Bacillati</taxon>
        <taxon>Bacillota</taxon>
        <taxon>Tissierellia</taxon>
        <taxon>Tissierellales</taxon>
        <taxon>Tissierellaceae</taxon>
        <taxon>Tissierella</taxon>
    </lineage>
</organism>
<gene>
    <name evidence="1" type="ORF">FYJ83_03965</name>
</gene>
<protein>
    <submittedName>
        <fullName evidence="1">Uncharacterized protein</fullName>
    </submittedName>
</protein>
<dbReference type="RefSeq" id="WP_154439046.1">
    <property type="nucleotide sequence ID" value="NZ_VUNQ01000005.1"/>
</dbReference>
<sequence length="242" mass="28256">MLRKNLELKLILSVIILFFIIIGPKPVNAASGKIDNVIIKVEEFLVEMPIDTYIDIYMRRTGSIYDFIKRKNGSIYVVGLRSGNQYIHLNEYIDKYFYEKSVRRALASSETMSDQMVSKINDISKYKIEITNVKVGIIEGILKNDKITVIIPKEISSESIGSIEMNFSKKVRIIEIDEEVPWLDIINRFKENGYYLDEYYDKYKVKSSWSYKKLVNIEPSTSYKVITEDGYSEKFYINLIIE</sequence>
<name>A0A6N7XT87_9FIRM</name>
<comment type="caution">
    <text evidence="1">The sequence shown here is derived from an EMBL/GenBank/DDBJ whole genome shotgun (WGS) entry which is preliminary data.</text>
</comment>
<evidence type="ECO:0000313" key="2">
    <source>
        <dbReference type="Proteomes" id="UP000469523"/>
    </source>
</evidence>
<dbReference type="EMBL" id="VUNQ01000005">
    <property type="protein sequence ID" value="MSU00623.1"/>
    <property type="molecule type" value="Genomic_DNA"/>
</dbReference>
<accession>A0A6N7XT87</accession>
<dbReference type="AlphaFoldDB" id="A0A6N7XT87"/>
<keyword evidence="2" id="KW-1185">Reference proteome</keyword>
<evidence type="ECO:0000313" key="1">
    <source>
        <dbReference type="EMBL" id="MSU00623.1"/>
    </source>
</evidence>
<dbReference type="Proteomes" id="UP000469523">
    <property type="component" value="Unassembled WGS sequence"/>
</dbReference>